<dbReference type="SUPFAM" id="SSF55781">
    <property type="entry name" value="GAF domain-like"/>
    <property type="match status" value="1"/>
</dbReference>
<evidence type="ECO:0000256" key="1">
    <source>
        <dbReference type="SAM" id="Phobius"/>
    </source>
</evidence>
<proteinExistence type="predicted"/>
<feature type="domain" description="GGDEF" evidence="2">
    <location>
        <begin position="420"/>
        <end position="556"/>
    </location>
</feature>
<dbReference type="FunFam" id="3.30.70.270:FF:000001">
    <property type="entry name" value="Diguanylate cyclase domain protein"/>
    <property type="match status" value="1"/>
</dbReference>
<gene>
    <name evidence="3" type="primary">pleD_1</name>
    <name evidence="3" type="ORF">AN618_04780</name>
</gene>
<dbReference type="Proteomes" id="UP000070427">
    <property type="component" value="Unassembled WGS sequence"/>
</dbReference>
<protein>
    <submittedName>
        <fullName evidence="3">Response regulator PleD</fullName>
    </submittedName>
</protein>
<dbReference type="GO" id="GO:0052621">
    <property type="term" value="F:diguanylate cyclase activity"/>
    <property type="evidence" value="ECO:0007669"/>
    <property type="project" value="TreeGrafter"/>
</dbReference>
<dbReference type="GO" id="GO:0043709">
    <property type="term" value="P:cell adhesion involved in single-species biofilm formation"/>
    <property type="evidence" value="ECO:0007669"/>
    <property type="project" value="TreeGrafter"/>
</dbReference>
<dbReference type="Pfam" id="PF13185">
    <property type="entry name" value="GAF_2"/>
    <property type="match status" value="1"/>
</dbReference>
<dbReference type="InterPro" id="IPR050469">
    <property type="entry name" value="Diguanylate_Cyclase"/>
</dbReference>
<dbReference type="InterPro" id="IPR000160">
    <property type="entry name" value="GGDEF_dom"/>
</dbReference>
<dbReference type="AlphaFoldDB" id="A0A140LCY6"/>
<evidence type="ECO:0000313" key="3">
    <source>
        <dbReference type="EMBL" id="KXG78411.1"/>
    </source>
</evidence>
<dbReference type="InterPro" id="IPR029016">
    <property type="entry name" value="GAF-like_dom_sf"/>
</dbReference>
<dbReference type="InParanoid" id="A0A140LCY6"/>
<feature type="transmembrane region" description="Helical" evidence="1">
    <location>
        <begin position="106"/>
        <end position="127"/>
    </location>
</feature>
<dbReference type="SMART" id="SM00267">
    <property type="entry name" value="GGDEF"/>
    <property type="match status" value="1"/>
</dbReference>
<dbReference type="SUPFAM" id="SSF55073">
    <property type="entry name" value="Nucleotide cyclase"/>
    <property type="match status" value="1"/>
</dbReference>
<dbReference type="OrthoDB" id="9783388at2"/>
<reference evidence="3 4" key="1">
    <citation type="submission" date="2015-12" db="EMBL/GenBank/DDBJ databases">
        <title>Draft genome sequnece of Fervidicola ferrireducens strain Y170.</title>
        <authorList>
            <person name="Patel B.K."/>
        </authorList>
    </citation>
    <scope>NUCLEOTIDE SEQUENCE [LARGE SCALE GENOMIC DNA]</scope>
    <source>
        <strain evidence="3 4">Y170</strain>
    </source>
</reference>
<keyword evidence="1" id="KW-0812">Transmembrane</keyword>
<dbReference type="EMBL" id="LOED01000003">
    <property type="protein sequence ID" value="KXG78411.1"/>
    <property type="molecule type" value="Genomic_DNA"/>
</dbReference>
<dbReference type="RefSeq" id="WP_066351582.1">
    <property type="nucleotide sequence ID" value="NZ_LOED01000003.1"/>
</dbReference>
<dbReference type="InterPro" id="IPR029787">
    <property type="entry name" value="Nucleotide_cyclase"/>
</dbReference>
<dbReference type="NCBIfam" id="TIGR00254">
    <property type="entry name" value="GGDEF"/>
    <property type="match status" value="1"/>
</dbReference>
<dbReference type="InterPro" id="IPR043128">
    <property type="entry name" value="Rev_trsase/Diguanyl_cyclase"/>
</dbReference>
<dbReference type="PANTHER" id="PTHR45138">
    <property type="entry name" value="REGULATORY COMPONENTS OF SENSORY TRANSDUCTION SYSTEM"/>
    <property type="match status" value="1"/>
</dbReference>
<dbReference type="Gene3D" id="3.30.70.270">
    <property type="match status" value="1"/>
</dbReference>
<dbReference type="GO" id="GO:1902201">
    <property type="term" value="P:negative regulation of bacterial-type flagellum-dependent cell motility"/>
    <property type="evidence" value="ECO:0007669"/>
    <property type="project" value="TreeGrafter"/>
</dbReference>
<keyword evidence="1" id="KW-0472">Membrane</keyword>
<feature type="transmembrane region" description="Helical" evidence="1">
    <location>
        <begin position="139"/>
        <end position="159"/>
    </location>
</feature>
<dbReference type="STRING" id="520764.AN618_04780"/>
<keyword evidence="1" id="KW-1133">Transmembrane helix</keyword>
<dbReference type="PANTHER" id="PTHR45138:SF9">
    <property type="entry name" value="DIGUANYLATE CYCLASE DGCM-RELATED"/>
    <property type="match status" value="1"/>
</dbReference>
<sequence length="558" mass="62220">MNTKTYARAVALTGIGLLLMMTTLYGFPWGYFGFKYLIFLFLMVMSELSAVQVNNTRLSMEFGTVYSAGFIFGFIPAAVMKALSTFLSQLYMKSAEGSFVRELDRVFFNVGQDMLSFFGAAGFYVVLKKAGYQEIFSQALAIFIYFLLNNILIEIYLALEREHYTVRKSLEAVKFDFGTYIISVPAGLLTVELNNHFGFFVSLLGFVPYFILVYVFKIYMSLVTTNRELTALYDVAATLSSTLNTDEVIKIVFDSAKNVAPWDTICLYLYQQGFLVPVMYEGFSDDSIKDFRIKPGEGITGKTLISKKGEVASYKKESAWLKMPGLPQDTKTVMSVPLINSSGIVGAITLTSSRKDAYNAKNLKIMSILANQAAVAISNAQLFDKTSHLAVTDGLTGLYNHRYIYNQLEHMVNHVKNCGGTFSLILLDIDHFKSYNDNYGHLMGDKVLKKLAEILRQNVRTGDIVGRYGGEEFAIILPDTSGSEAYAIAERIRKAVESTEFAVTEEGKKIFITVSAGVASCPDDALTVKELVNKADQALLFGAKKKGRNRVVEFKRLR</sequence>
<feature type="transmembrane region" description="Helical" evidence="1">
    <location>
        <begin position="65"/>
        <end position="86"/>
    </location>
</feature>
<dbReference type="PROSITE" id="PS50887">
    <property type="entry name" value="GGDEF"/>
    <property type="match status" value="1"/>
</dbReference>
<accession>A0A140LCY6</accession>
<dbReference type="CDD" id="cd01949">
    <property type="entry name" value="GGDEF"/>
    <property type="match status" value="1"/>
</dbReference>
<dbReference type="GO" id="GO:0005886">
    <property type="term" value="C:plasma membrane"/>
    <property type="evidence" value="ECO:0007669"/>
    <property type="project" value="TreeGrafter"/>
</dbReference>
<dbReference type="SMART" id="SM00065">
    <property type="entry name" value="GAF"/>
    <property type="match status" value="1"/>
</dbReference>
<organism evidence="3 4">
    <name type="scientific">Fervidicola ferrireducens</name>
    <dbReference type="NCBI Taxonomy" id="520764"/>
    <lineage>
        <taxon>Bacteria</taxon>
        <taxon>Bacillati</taxon>
        <taxon>Bacillota</taxon>
        <taxon>Clostridia</taxon>
        <taxon>Thermosediminibacterales</taxon>
        <taxon>Thermosediminibacteraceae</taxon>
        <taxon>Fervidicola</taxon>
    </lineage>
</organism>
<dbReference type="Pfam" id="PF00990">
    <property type="entry name" value="GGDEF"/>
    <property type="match status" value="1"/>
</dbReference>
<name>A0A140LCY6_9FIRM</name>
<dbReference type="InterPro" id="IPR003018">
    <property type="entry name" value="GAF"/>
</dbReference>
<dbReference type="Gene3D" id="3.30.450.40">
    <property type="match status" value="1"/>
</dbReference>
<evidence type="ECO:0000313" key="4">
    <source>
        <dbReference type="Proteomes" id="UP000070427"/>
    </source>
</evidence>
<feature type="transmembrane region" description="Helical" evidence="1">
    <location>
        <begin position="197"/>
        <end position="216"/>
    </location>
</feature>
<comment type="caution">
    <text evidence="3">The sequence shown here is derived from an EMBL/GenBank/DDBJ whole genome shotgun (WGS) entry which is preliminary data.</text>
</comment>
<evidence type="ECO:0000259" key="2">
    <source>
        <dbReference type="PROSITE" id="PS50887"/>
    </source>
</evidence>
<keyword evidence="4" id="KW-1185">Reference proteome</keyword>